<dbReference type="GO" id="GO:0042128">
    <property type="term" value="P:nitrate assimilation"/>
    <property type="evidence" value="ECO:0007669"/>
    <property type="project" value="UniProtKB-KW"/>
</dbReference>
<dbReference type="OrthoDB" id="593800at2"/>
<reference evidence="8 9" key="1">
    <citation type="submission" date="2016-10" db="EMBL/GenBank/DDBJ databases">
        <authorList>
            <person name="de Groot N.N."/>
        </authorList>
    </citation>
    <scope>NUCLEOTIDE SEQUENCE [LARGE SCALE GENOMIC DNA]</scope>
    <source>
        <strain evidence="8 9">DSM 21632</strain>
    </source>
</reference>
<keyword evidence="1" id="KW-0001">2Fe-2S</keyword>
<dbReference type="PROSITE" id="PS51296">
    <property type="entry name" value="RIESKE"/>
    <property type="match status" value="1"/>
</dbReference>
<evidence type="ECO:0000313" key="9">
    <source>
        <dbReference type="Proteomes" id="UP000199163"/>
    </source>
</evidence>
<organism evidence="8 9">
    <name type="scientific">Alteribacillus persepolensis</name>
    <dbReference type="NCBI Taxonomy" id="568899"/>
    <lineage>
        <taxon>Bacteria</taxon>
        <taxon>Bacillati</taxon>
        <taxon>Bacillota</taxon>
        <taxon>Bacilli</taxon>
        <taxon>Bacillales</taxon>
        <taxon>Bacillaceae</taxon>
        <taxon>Alteribacillus</taxon>
    </lineage>
</organism>
<dbReference type="Proteomes" id="UP000199163">
    <property type="component" value="Unassembled WGS sequence"/>
</dbReference>
<dbReference type="PANTHER" id="PTHR21496">
    <property type="entry name" value="FERREDOXIN-RELATED"/>
    <property type="match status" value="1"/>
</dbReference>
<evidence type="ECO:0000256" key="6">
    <source>
        <dbReference type="ARBA" id="ARBA00023063"/>
    </source>
</evidence>
<dbReference type="Gene3D" id="2.102.10.10">
    <property type="entry name" value="Rieske [2Fe-2S] iron-sulphur domain"/>
    <property type="match status" value="1"/>
</dbReference>
<dbReference type="RefSeq" id="WP_091273775.1">
    <property type="nucleotide sequence ID" value="NZ_FNDK01000012.1"/>
</dbReference>
<name>A0A1G8FJ60_9BACI</name>
<keyword evidence="4" id="KW-0408">Iron</keyword>
<sequence>MPTTKTEKQVFLCRVDDLIEGVPKEVMVNGESIAVFKTNKGHINALQNSCPHKKGPLSQGIVSGDHVFCPLHDWKISVKTGMVQEPDEGCVKTYPVEVKNKEVYLHFS</sequence>
<dbReference type="GO" id="GO:0016705">
    <property type="term" value="F:oxidoreductase activity, acting on paired donors, with incorporation or reduction of molecular oxygen"/>
    <property type="evidence" value="ECO:0007669"/>
    <property type="project" value="UniProtKB-ARBA"/>
</dbReference>
<dbReference type="SUPFAM" id="SSF50022">
    <property type="entry name" value="ISP domain"/>
    <property type="match status" value="1"/>
</dbReference>
<dbReference type="AlphaFoldDB" id="A0A1G8FJ60"/>
<dbReference type="GO" id="GO:0004497">
    <property type="term" value="F:monooxygenase activity"/>
    <property type="evidence" value="ECO:0007669"/>
    <property type="project" value="UniProtKB-ARBA"/>
</dbReference>
<dbReference type="Pfam" id="PF00355">
    <property type="entry name" value="Rieske"/>
    <property type="match status" value="1"/>
</dbReference>
<evidence type="ECO:0000259" key="7">
    <source>
        <dbReference type="PROSITE" id="PS51296"/>
    </source>
</evidence>
<dbReference type="FunFam" id="2.102.10.10:FF:000013">
    <property type="entry name" value="Nitrite reductase [NAD(P)H], small subunit"/>
    <property type="match status" value="1"/>
</dbReference>
<dbReference type="GO" id="GO:0008942">
    <property type="term" value="F:nitrite reductase [NAD(P)H] activity"/>
    <property type="evidence" value="ECO:0007669"/>
    <property type="project" value="InterPro"/>
</dbReference>
<proteinExistence type="predicted"/>
<dbReference type="InterPro" id="IPR012748">
    <property type="entry name" value="Rieske-like_NirD"/>
</dbReference>
<keyword evidence="6" id="KW-0534">Nitrate assimilation</keyword>
<feature type="domain" description="Rieske" evidence="7">
    <location>
        <begin position="10"/>
        <end position="105"/>
    </location>
</feature>
<protein>
    <submittedName>
        <fullName evidence="8">Assimilatory nitrite reductase (NAD(P)H) small subunit</fullName>
    </submittedName>
</protein>
<dbReference type="CDD" id="cd03530">
    <property type="entry name" value="Rieske_NirD_small_Bacillus"/>
    <property type="match status" value="1"/>
</dbReference>
<evidence type="ECO:0000256" key="5">
    <source>
        <dbReference type="ARBA" id="ARBA00023014"/>
    </source>
</evidence>
<dbReference type="EMBL" id="FNDK01000012">
    <property type="protein sequence ID" value="SDH82160.1"/>
    <property type="molecule type" value="Genomic_DNA"/>
</dbReference>
<evidence type="ECO:0000256" key="1">
    <source>
        <dbReference type="ARBA" id="ARBA00022714"/>
    </source>
</evidence>
<keyword evidence="9" id="KW-1185">Reference proteome</keyword>
<keyword evidence="2" id="KW-0479">Metal-binding</keyword>
<evidence type="ECO:0000256" key="3">
    <source>
        <dbReference type="ARBA" id="ARBA00023002"/>
    </source>
</evidence>
<dbReference type="InterPro" id="IPR017941">
    <property type="entry name" value="Rieske_2Fe-2S"/>
</dbReference>
<dbReference type="GO" id="GO:0051537">
    <property type="term" value="F:2 iron, 2 sulfur cluster binding"/>
    <property type="evidence" value="ECO:0007669"/>
    <property type="project" value="UniProtKB-KW"/>
</dbReference>
<evidence type="ECO:0000313" key="8">
    <source>
        <dbReference type="EMBL" id="SDH82160.1"/>
    </source>
</evidence>
<evidence type="ECO:0000256" key="2">
    <source>
        <dbReference type="ARBA" id="ARBA00022723"/>
    </source>
</evidence>
<keyword evidence="3" id="KW-0560">Oxidoreductase</keyword>
<dbReference type="PANTHER" id="PTHR21496:SF23">
    <property type="entry name" value="3-PHENYLPROPIONATE_CINNAMIC ACID DIOXYGENASE FERREDOXIN SUBUNIT"/>
    <property type="match status" value="1"/>
</dbReference>
<keyword evidence="5" id="KW-0411">Iron-sulfur</keyword>
<accession>A0A1G8FJ60</accession>
<dbReference type="GO" id="GO:0046872">
    <property type="term" value="F:metal ion binding"/>
    <property type="evidence" value="ECO:0007669"/>
    <property type="project" value="UniProtKB-KW"/>
</dbReference>
<gene>
    <name evidence="8" type="ORF">SAMN05192534_11259</name>
</gene>
<dbReference type="NCBIfam" id="TIGR02378">
    <property type="entry name" value="nirD_assim_sml"/>
    <property type="match status" value="1"/>
</dbReference>
<evidence type="ECO:0000256" key="4">
    <source>
        <dbReference type="ARBA" id="ARBA00023004"/>
    </source>
</evidence>
<dbReference type="InterPro" id="IPR036922">
    <property type="entry name" value="Rieske_2Fe-2S_sf"/>
</dbReference>
<dbReference type="STRING" id="568899.SAMN05192534_11259"/>